<dbReference type="SUPFAM" id="SSF46785">
    <property type="entry name" value="Winged helix' DNA-binding domain"/>
    <property type="match status" value="1"/>
</dbReference>
<evidence type="ECO:0000313" key="6">
    <source>
        <dbReference type="Proteomes" id="UP001465426"/>
    </source>
</evidence>
<keyword evidence="6" id="KW-1185">Reference proteome</keyword>
<dbReference type="CDD" id="cd07377">
    <property type="entry name" value="WHTH_GntR"/>
    <property type="match status" value="1"/>
</dbReference>
<dbReference type="SMART" id="SM00345">
    <property type="entry name" value="HTH_GNTR"/>
    <property type="match status" value="1"/>
</dbReference>
<organism evidence="5 6">
    <name type="scientific">Niallia hominis</name>
    <dbReference type="NCBI Taxonomy" id="3133173"/>
    <lineage>
        <taxon>Bacteria</taxon>
        <taxon>Bacillati</taxon>
        <taxon>Bacillota</taxon>
        <taxon>Bacilli</taxon>
        <taxon>Bacillales</taxon>
        <taxon>Bacillaceae</taxon>
        <taxon>Niallia</taxon>
    </lineage>
</organism>
<dbReference type="PANTHER" id="PTHR43537">
    <property type="entry name" value="TRANSCRIPTIONAL REGULATOR, GNTR FAMILY"/>
    <property type="match status" value="1"/>
</dbReference>
<dbReference type="Pfam" id="PF00392">
    <property type="entry name" value="GntR"/>
    <property type="match status" value="1"/>
</dbReference>
<feature type="domain" description="HTH gntR-type" evidence="4">
    <location>
        <begin position="3"/>
        <end position="71"/>
    </location>
</feature>
<gene>
    <name evidence="5" type="ORF">WMO63_17330</name>
</gene>
<accession>A0ABV1F401</accession>
<dbReference type="SUPFAM" id="SSF48008">
    <property type="entry name" value="GntR ligand-binding domain-like"/>
    <property type="match status" value="1"/>
</dbReference>
<dbReference type="Gene3D" id="1.20.120.530">
    <property type="entry name" value="GntR ligand-binding domain-like"/>
    <property type="match status" value="1"/>
</dbReference>
<dbReference type="PRINTS" id="PR00035">
    <property type="entry name" value="HTHGNTR"/>
</dbReference>
<proteinExistence type="predicted"/>
<dbReference type="Pfam" id="PF07729">
    <property type="entry name" value="FCD"/>
    <property type="match status" value="1"/>
</dbReference>
<evidence type="ECO:0000256" key="2">
    <source>
        <dbReference type="ARBA" id="ARBA00023125"/>
    </source>
</evidence>
<name>A0ABV1F401_9BACI</name>
<keyword evidence="1" id="KW-0805">Transcription regulation</keyword>
<dbReference type="InterPro" id="IPR036388">
    <property type="entry name" value="WH-like_DNA-bd_sf"/>
</dbReference>
<evidence type="ECO:0000313" key="5">
    <source>
        <dbReference type="EMBL" id="MEQ2467421.1"/>
    </source>
</evidence>
<evidence type="ECO:0000259" key="4">
    <source>
        <dbReference type="PROSITE" id="PS50949"/>
    </source>
</evidence>
<dbReference type="SMART" id="SM00895">
    <property type="entry name" value="FCD"/>
    <property type="match status" value="1"/>
</dbReference>
<comment type="caution">
    <text evidence="5">The sequence shown here is derived from an EMBL/GenBank/DDBJ whole genome shotgun (WGS) entry which is preliminary data.</text>
</comment>
<dbReference type="Proteomes" id="UP001465426">
    <property type="component" value="Unassembled WGS sequence"/>
</dbReference>
<protein>
    <submittedName>
        <fullName evidence="5">FadR/GntR family transcriptional regulator</fullName>
    </submittedName>
</protein>
<dbReference type="InterPro" id="IPR000524">
    <property type="entry name" value="Tscrpt_reg_HTH_GntR"/>
</dbReference>
<evidence type="ECO:0000256" key="1">
    <source>
        <dbReference type="ARBA" id="ARBA00023015"/>
    </source>
</evidence>
<dbReference type="InterPro" id="IPR008920">
    <property type="entry name" value="TF_FadR/GntR_C"/>
</dbReference>
<dbReference type="EMBL" id="JBBMFN010000051">
    <property type="protein sequence ID" value="MEQ2467421.1"/>
    <property type="molecule type" value="Genomic_DNA"/>
</dbReference>
<dbReference type="InterPro" id="IPR036390">
    <property type="entry name" value="WH_DNA-bd_sf"/>
</dbReference>
<dbReference type="RefSeq" id="WP_051640951.1">
    <property type="nucleotide sequence ID" value="NZ_JBBMFN010000051.1"/>
</dbReference>
<reference evidence="5 6" key="1">
    <citation type="submission" date="2024-03" db="EMBL/GenBank/DDBJ databases">
        <title>Human intestinal bacterial collection.</title>
        <authorList>
            <person name="Pauvert C."/>
            <person name="Hitch T.C.A."/>
            <person name="Clavel T."/>
        </authorList>
    </citation>
    <scope>NUCLEOTIDE SEQUENCE [LARGE SCALE GENOMIC DNA]</scope>
    <source>
        <strain evidence="5 6">CLA-SR-H024</strain>
    </source>
</reference>
<dbReference type="Gene3D" id="1.10.10.10">
    <property type="entry name" value="Winged helix-like DNA-binding domain superfamily/Winged helix DNA-binding domain"/>
    <property type="match status" value="1"/>
</dbReference>
<evidence type="ECO:0000256" key="3">
    <source>
        <dbReference type="ARBA" id="ARBA00023163"/>
    </source>
</evidence>
<keyword evidence="3" id="KW-0804">Transcription</keyword>
<dbReference type="PROSITE" id="PS50949">
    <property type="entry name" value="HTH_GNTR"/>
    <property type="match status" value="1"/>
</dbReference>
<dbReference type="PANTHER" id="PTHR43537:SF5">
    <property type="entry name" value="UXU OPERON TRANSCRIPTIONAL REGULATOR"/>
    <property type="match status" value="1"/>
</dbReference>
<dbReference type="InterPro" id="IPR011711">
    <property type="entry name" value="GntR_C"/>
</dbReference>
<keyword evidence="2" id="KW-0238">DNA-binding</keyword>
<sequence>MNEALYNDIVKTIENSILNGELKVGSKLMSERELATYYQVSRNVVREAIKILKEKGYVQVHVGKGAYVKKPETSVVADTLSRFVDKSLSGIRHILEVREVLEISIIQRASIYATQENIDRLKSVYEEMEQNRFFVDQYVQLDAKFHMELAKSVPNELFYILTKSFSDLSDQVVYLTKINPASIELAQKQHLEMIEAIQTRDEKRAVIVMKQHLNTVKEDIHLLENAGKQVNSTLE</sequence>